<feature type="compositionally biased region" description="Low complexity" evidence="5">
    <location>
        <begin position="537"/>
        <end position="550"/>
    </location>
</feature>
<evidence type="ECO:0000256" key="5">
    <source>
        <dbReference type="SAM" id="MobiDB-lite"/>
    </source>
</evidence>
<keyword evidence="2" id="KW-0433">Leucine-rich repeat</keyword>
<dbReference type="PANTHER" id="PTHR36766">
    <property type="entry name" value="PLANT BROAD-SPECTRUM MILDEW RESISTANCE PROTEIN RPW8"/>
    <property type="match status" value="1"/>
</dbReference>
<dbReference type="EMBL" id="JAAGAX010000003">
    <property type="protein sequence ID" value="KAF2320680.1"/>
    <property type="molecule type" value="Genomic_DNA"/>
</dbReference>
<evidence type="ECO:0000313" key="11">
    <source>
        <dbReference type="EMBL" id="KAF2320680.1"/>
    </source>
</evidence>
<evidence type="ECO:0000259" key="6">
    <source>
        <dbReference type="Pfam" id="PF00931"/>
    </source>
</evidence>
<sequence length="987" mass="112916">MIESLLNPTSSQGNVSVNAIVGIGGLGKTALAQLVYNDEKVKNYFERKMWQCISEEFDVKLLVKKILECATNNEVPNLLGLEQLHIRLKENLEGKRYLLVLDDVWNEDQKKWDDLKAYLLMDAPGSKILVTTRSTRVALVMGVDSPYVLQGLADNEAWDLFDKLAFGEGHGAVMNPNLIKIGKEMVKKCKGVPLAIRSLGSLMQLKTKESEWSSILESELWRSFQTSENENALSVLKLSYCQMPTYLRQCFSYCAMFPKGHEFDKETLIRLWIAQGYIVCSSKDDDLEDIGDQYFNELLCRSFFHQSESMSHYKMHDLIHDLAQSIIKDRRDFGRDIIEVPNSIAKLKYLRYLDISGLDMETLPKSITNLQNLQTLILSYCIYLQELPRDIEKLISLRCLMIDGCGKPRCMPIGLGKLTCLRQLSDFVVAKDEGSKGPMLNELNSLNQLRGSIYLHLLTNVENVEIESNQVNLREKKHLQFLELCWRNAYLYEGPIDKTEVEKNELLLEKLEPHPNLQSLVVESFKAASTIGPTPLSKNPSSRRPSFSSVSDEEPSFLASTSFTSYPSLQEIELRNCFNLRGWWRKKKRSGVELAQFPCLSKMQIWGCYKLILDDGEVIEWGGLRSLQSLSFRFLSELKSLPKGLQFATNLQELIINYCDSLMALPDWIGNLTSLQWLEIYNCPNLRSLPEGMHLLTSLQKLRIARCRKLSTRFMKEKGVDWPKIAHIPNLEIQPPEADAGAKRWKKKGAWRGAYFPKFNVTVAYHRAVLLSKYQWQPKQSAVANDGLKGMHRVDVDIPADEWATIDDFYDVGHDKFPKESPLVFYRAGQPILPPLGLFDGLKAVLDNMVSYIQKEVPGKTLKFWRLQSPRHFYGGEWNQNGSCLFNEPLKEYELDLWFDPSKNGVNKEARQINHAIKQKLQGTDIHLLDLTHLSEYRADAHPAIWLGKKDAVAIWGQDCMHWCLPGVPDTWVDILSELIRQGVSRN</sequence>
<keyword evidence="3" id="KW-0677">Repeat</keyword>
<dbReference type="FunFam" id="1.10.10.10:FF:000322">
    <property type="entry name" value="Probable disease resistance protein At1g63360"/>
    <property type="match status" value="1"/>
</dbReference>
<evidence type="ECO:0000313" key="12">
    <source>
        <dbReference type="Proteomes" id="UP000467840"/>
    </source>
</evidence>
<dbReference type="PRINTS" id="PR00364">
    <property type="entry name" value="DISEASERSIST"/>
</dbReference>
<feature type="domain" description="NB-ARC" evidence="6">
    <location>
        <begin position="2"/>
        <end position="166"/>
    </location>
</feature>
<feature type="domain" description="R13L1/DRL21-like LRR repeat region" evidence="10">
    <location>
        <begin position="643"/>
        <end position="707"/>
    </location>
</feature>
<dbReference type="InterPro" id="IPR026057">
    <property type="entry name" value="TBL_C"/>
</dbReference>
<dbReference type="InterPro" id="IPR002182">
    <property type="entry name" value="NB-ARC"/>
</dbReference>
<accession>A0A6A6N4U7</accession>
<dbReference type="Gene3D" id="1.10.10.10">
    <property type="entry name" value="Winged helix-like DNA-binding domain superfamily/Winged helix DNA-binding domain"/>
    <property type="match status" value="1"/>
</dbReference>
<dbReference type="AlphaFoldDB" id="A0A6A6N4U7"/>
<comment type="similarity">
    <text evidence="1">Belongs to the PC-esterase family. TBL subfamily.</text>
</comment>
<dbReference type="InterPro" id="IPR036388">
    <property type="entry name" value="WH-like_DNA-bd_sf"/>
</dbReference>
<feature type="domain" description="Trichome birefringence-like C-terminal" evidence="7">
    <location>
        <begin position="744"/>
        <end position="978"/>
    </location>
</feature>
<dbReference type="InterPro" id="IPR058922">
    <property type="entry name" value="WHD_DRP"/>
</dbReference>
<keyword evidence="4" id="KW-0611">Plant defense</keyword>
<name>A0A6A6N4U7_HEVBR</name>
<dbReference type="Pfam" id="PF13839">
    <property type="entry name" value="PC-Esterase"/>
    <property type="match status" value="1"/>
</dbReference>
<dbReference type="GO" id="GO:0043531">
    <property type="term" value="F:ADP binding"/>
    <property type="evidence" value="ECO:0007669"/>
    <property type="project" value="InterPro"/>
</dbReference>
<protein>
    <submittedName>
        <fullName evidence="11">Uncharacterized protein</fullName>
    </submittedName>
</protein>
<dbReference type="InterPro" id="IPR056789">
    <property type="entry name" value="LRR_R13L1-DRL21"/>
</dbReference>
<dbReference type="InterPro" id="IPR032675">
    <property type="entry name" value="LRR_dom_sf"/>
</dbReference>
<dbReference type="Pfam" id="PF23598">
    <property type="entry name" value="LRR_14"/>
    <property type="match status" value="1"/>
</dbReference>
<gene>
    <name evidence="11" type="ORF">GH714_029961</name>
</gene>
<dbReference type="Pfam" id="PF00931">
    <property type="entry name" value="NB-ARC"/>
    <property type="match status" value="1"/>
</dbReference>
<reference evidence="11 12" key="1">
    <citation type="journal article" date="2020" name="Mol. Plant">
        <title>The Chromosome-Based Rubber Tree Genome Provides New Insights into Spurge Genome Evolution and Rubber Biosynthesis.</title>
        <authorList>
            <person name="Liu J."/>
            <person name="Shi C."/>
            <person name="Shi C.C."/>
            <person name="Li W."/>
            <person name="Zhang Q.J."/>
            <person name="Zhang Y."/>
            <person name="Li K."/>
            <person name="Lu H.F."/>
            <person name="Shi C."/>
            <person name="Zhu S.T."/>
            <person name="Xiao Z.Y."/>
            <person name="Nan H."/>
            <person name="Yue Y."/>
            <person name="Zhu X.G."/>
            <person name="Wu Y."/>
            <person name="Hong X.N."/>
            <person name="Fan G.Y."/>
            <person name="Tong Y."/>
            <person name="Zhang D."/>
            <person name="Mao C.L."/>
            <person name="Liu Y.L."/>
            <person name="Hao S.J."/>
            <person name="Liu W.Q."/>
            <person name="Lv M.Q."/>
            <person name="Zhang H.B."/>
            <person name="Liu Y."/>
            <person name="Hu-Tang G.R."/>
            <person name="Wang J.P."/>
            <person name="Wang J.H."/>
            <person name="Sun Y.H."/>
            <person name="Ni S.B."/>
            <person name="Chen W.B."/>
            <person name="Zhang X.C."/>
            <person name="Jiao Y.N."/>
            <person name="Eichler E.E."/>
            <person name="Li G.H."/>
            <person name="Liu X."/>
            <person name="Gao L.Z."/>
        </authorList>
    </citation>
    <scope>NUCLEOTIDE SEQUENCE [LARGE SCALE GENOMIC DNA]</scope>
    <source>
        <strain evidence="12">cv. GT1</strain>
        <tissue evidence="11">Leaf</tissue>
    </source>
</reference>
<evidence type="ECO:0000259" key="10">
    <source>
        <dbReference type="Pfam" id="PF25019"/>
    </source>
</evidence>
<evidence type="ECO:0000256" key="3">
    <source>
        <dbReference type="ARBA" id="ARBA00022737"/>
    </source>
</evidence>
<comment type="caution">
    <text evidence="11">The sequence shown here is derived from an EMBL/GenBank/DDBJ whole genome shotgun (WGS) entry which is preliminary data.</text>
</comment>
<feature type="domain" description="Disease resistance R13L4/SHOC-2-like LRR" evidence="9">
    <location>
        <begin position="343"/>
        <end position="526"/>
    </location>
</feature>
<dbReference type="Gene3D" id="3.80.10.10">
    <property type="entry name" value="Ribonuclease Inhibitor"/>
    <property type="match status" value="2"/>
</dbReference>
<evidence type="ECO:0000256" key="2">
    <source>
        <dbReference type="ARBA" id="ARBA00022614"/>
    </source>
</evidence>
<dbReference type="InterPro" id="IPR027417">
    <property type="entry name" value="P-loop_NTPase"/>
</dbReference>
<feature type="region of interest" description="Disordered" evidence="5">
    <location>
        <begin position="532"/>
        <end position="553"/>
    </location>
</feature>
<dbReference type="SUPFAM" id="SSF52540">
    <property type="entry name" value="P-loop containing nucleoside triphosphate hydrolases"/>
    <property type="match status" value="1"/>
</dbReference>
<dbReference type="Proteomes" id="UP000467840">
    <property type="component" value="Chromosome 10"/>
</dbReference>
<dbReference type="SUPFAM" id="SSF52058">
    <property type="entry name" value="L domain-like"/>
    <property type="match status" value="1"/>
</dbReference>
<proteinExistence type="inferred from homology"/>
<dbReference type="InterPro" id="IPR042197">
    <property type="entry name" value="Apaf_helical"/>
</dbReference>
<organism evidence="11 12">
    <name type="scientific">Hevea brasiliensis</name>
    <name type="common">Para rubber tree</name>
    <name type="synonym">Siphonia brasiliensis</name>
    <dbReference type="NCBI Taxonomy" id="3981"/>
    <lineage>
        <taxon>Eukaryota</taxon>
        <taxon>Viridiplantae</taxon>
        <taxon>Streptophyta</taxon>
        <taxon>Embryophyta</taxon>
        <taxon>Tracheophyta</taxon>
        <taxon>Spermatophyta</taxon>
        <taxon>Magnoliopsida</taxon>
        <taxon>eudicotyledons</taxon>
        <taxon>Gunneridae</taxon>
        <taxon>Pentapetalae</taxon>
        <taxon>rosids</taxon>
        <taxon>fabids</taxon>
        <taxon>Malpighiales</taxon>
        <taxon>Euphorbiaceae</taxon>
        <taxon>Crotonoideae</taxon>
        <taxon>Micrandreae</taxon>
        <taxon>Hevea</taxon>
    </lineage>
</organism>
<dbReference type="Gene3D" id="1.10.8.430">
    <property type="entry name" value="Helical domain of apoptotic protease-activating factors"/>
    <property type="match status" value="1"/>
</dbReference>
<dbReference type="PANTHER" id="PTHR36766:SF40">
    <property type="entry name" value="DISEASE RESISTANCE PROTEIN RGA3"/>
    <property type="match status" value="1"/>
</dbReference>
<dbReference type="Pfam" id="PF25019">
    <property type="entry name" value="LRR_R13L1-DRL21"/>
    <property type="match status" value="1"/>
</dbReference>
<dbReference type="InterPro" id="IPR055414">
    <property type="entry name" value="LRR_R13L4/SHOC2-like"/>
</dbReference>
<evidence type="ECO:0000256" key="4">
    <source>
        <dbReference type="ARBA" id="ARBA00022821"/>
    </source>
</evidence>
<evidence type="ECO:0000256" key="1">
    <source>
        <dbReference type="ARBA" id="ARBA00007727"/>
    </source>
</evidence>
<dbReference type="GO" id="GO:0006952">
    <property type="term" value="P:defense response"/>
    <property type="evidence" value="ECO:0007669"/>
    <property type="project" value="UniProtKB-KW"/>
</dbReference>
<dbReference type="Gene3D" id="3.40.50.300">
    <property type="entry name" value="P-loop containing nucleotide triphosphate hydrolases"/>
    <property type="match status" value="1"/>
</dbReference>
<feature type="domain" description="Disease resistance protein winged helix" evidence="8">
    <location>
        <begin position="256"/>
        <end position="323"/>
    </location>
</feature>
<evidence type="ECO:0000259" key="7">
    <source>
        <dbReference type="Pfam" id="PF13839"/>
    </source>
</evidence>
<dbReference type="GO" id="GO:0016740">
    <property type="term" value="F:transferase activity"/>
    <property type="evidence" value="ECO:0007669"/>
    <property type="project" value="InterPro"/>
</dbReference>
<evidence type="ECO:0000259" key="9">
    <source>
        <dbReference type="Pfam" id="PF23598"/>
    </source>
</evidence>
<evidence type="ECO:0000259" key="8">
    <source>
        <dbReference type="Pfam" id="PF23559"/>
    </source>
</evidence>
<keyword evidence="12" id="KW-1185">Reference proteome</keyword>
<dbReference type="Pfam" id="PF23559">
    <property type="entry name" value="WHD_DRP"/>
    <property type="match status" value="1"/>
</dbReference>